<comment type="caution">
    <text evidence="2">The sequence shown here is derived from an EMBL/GenBank/DDBJ whole genome shotgun (WGS) entry which is preliminary data.</text>
</comment>
<proteinExistence type="predicted"/>
<evidence type="ECO:0000259" key="1">
    <source>
        <dbReference type="Pfam" id="PF04230"/>
    </source>
</evidence>
<keyword evidence="3" id="KW-1185">Reference proteome</keyword>
<dbReference type="Proteomes" id="UP001501302">
    <property type="component" value="Unassembled WGS sequence"/>
</dbReference>
<dbReference type="EMBL" id="BAABJJ010000044">
    <property type="protein sequence ID" value="GAA4954961.1"/>
    <property type="molecule type" value="Genomic_DNA"/>
</dbReference>
<name>A0ABP9GZX8_9FLAO</name>
<protein>
    <recommendedName>
        <fullName evidence="1">Polysaccharide pyruvyl transferase domain-containing protein</fullName>
    </recommendedName>
</protein>
<dbReference type="RefSeq" id="WP_345193643.1">
    <property type="nucleotide sequence ID" value="NZ_BAABJJ010000044.1"/>
</dbReference>
<sequence length="304" mass="34883">MKLKKAIGKIFPVLDSDKRKKTVVRSVLAKNQTNKGVVNIHRHDKNNIGDYFCAPHLYFEQLQNTALDISDFRLKNKSKVANWIDKVSDNSLIIGGGGLLNIRYFEMQLNLFQELNNKGKKTVIWGAGHNAIDYKNFNLNPKYNVDITKFGLVGTRDYNMPNEWVPCVSCLHPIFDQKFTEDKEIGVLLGKKSTKNKILLNKISSYPNTSNMSSLEEMVNFIGSTNTLVTDSYHAMYWAMLLNKKVIVVPTTSKFFDFKYQPVISSFENFENDLNKTQSYSGILEECREVNLKFADKVFDYLNL</sequence>
<dbReference type="Pfam" id="PF04230">
    <property type="entry name" value="PS_pyruv_trans"/>
    <property type="match status" value="1"/>
</dbReference>
<evidence type="ECO:0000313" key="3">
    <source>
        <dbReference type="Proteomes" id="UP001501302"/>
    </source>
</evidence>
<dbReference type="InterPro" id="IPR007345">
    <property type="entry name" value="Polysacch_pyruvyl_Trfase"/>
</dbReference>
<organism evidence="2 3">
    <name type="scientific">Algibacter agarivorans</name>
    <dbReference type="NCBI Taxonomy" id="1109741"/>
    <lineage>
        <taxon>Bacteria</taxon>
        <taxon>Pseudomonadati</taxon>
        <taxon>Bacteroidota</taxon>
        <taxon>Flavobacteriia</taxon>
        <taxon>Flavobacteriales</taxon>
        <taxon>Flavobacteriaceae</taxon>
        <taxon>Algibacter</taxon>
    </lineage>
</organism>
<accession>A0ABP9GZX8</accession>
<feature type="domain" description="Polysaccharide pyruvyl transferase" evidence="1">
    <location>
        <begin position="71"/>
        <end position="250"/>
    </location>
</feature>
<gene>
    <name evidence="2" type="ORF">GCM10023314_30820</name>
</gene>
<reference evidence="3" key="1">
    <citation type="journal article" date="2019" name="Int. J. Syst. Evol. Microbiol.">
        <title>The Global Catalogue of Microorganisms (GCM) 10K type strain sequencing project: providing services to taxonomists for standard genome sequencing and annotation.</title>
        <authorList>
            <consortium name="The Broad Institute Genomics Platform"/>
            <consortium name="The Broad Institute Genome Sequencing Center for Infectious Disease"/>
            <person name="Wu L."/>
            <person name="Ma J."/>
        </authorList>
    </citation>
    <scope>NUCLEOTIDE SEQUENCE [LARGE SCALE GENOMIC DNA]</scope>
    <source>
        <strain evidence="3">JCM 18285</strain>
    </source>
</reference>
<evidence type="ECO:0000313" key="2">
    <source>
        <dbReference type="EMBL" id="GAA4954961.1"/>
    </source>
</evidence>